<evidence type="ECO:0000313" key="2">
    <source>
        <dbReference type="EMBL" id="MBB3727883.1"/>
    </source>
</evidence>
<keyword evidence="2" id="KW-0378">Hydrolase</keyword>
<evidence type="ECO:0000256" key="1">
    <source>
        <dbReference type="SAM" id="MobiDB-lite"/>
    </source>
</evidence>
<gene>
    <name evidence="2" type="ORF">FHR33_003743</name>
</gene>
<name>A0A7W5YB76_9ACTN</name>
<dbReference type="GeneID" id="95390158"/>
<dbReference type="EMBL" id="JACIBV010000001">
    <property type="protein sequence ID" value="MBB3727883.1"/>
    <property type="molecule type" value="Genomic_DNA"/>
</dbReference>
<reference evidence="2 3" key="1">
    <citation type="submission" date="2020-08" db="EMBL/GenBank/DDBJ databases">
        <title>Sequencing the genomes of 1000 actinobacteria strains.</title>
        <authorList>
            <person name="Klenk H.-P."/>
        </authorList>
    </citation>
    <scope>NUCLEOTIDE SEQUENCE [LARGE SCALE GENOMIC DNA]</scope>
    <source>
        <strain evidence="2 3">DSM 44320</strain>
    </source>
</reference>
<keyword evidence="3" id="KW-1185">Reference proteome</keyword>
<proteinExistence type="predicted"/>
<comment type="caution">
    <text evidence="2">The sequence shown here is derived from an EMBL/GenBank/DDBJ whole genome shotgun (WGS) entry which is preliminary data.</text>
</comment>
<sequence length="95" mass="10925">MADRFNPGAALEPLRGTTAAARRRRLDRERLLDRLEPVTHRPQPDDQRLFEQSSIGRVLLLLVKVDQEQEYQLCRDVAERVLGHVPDPDADDLPM</sequence>
<feature type="region of interest" description="Disordered" evidence="1">
    <location>
        <begin position="1"/>
        <end position="22"/>
    </location>
</feature>
<dbReference type="Proteomes" id="UP000579945">
    <property type="component" value="Unassembled WGS sequence"/>
</dbReference>
<protein>
    <submittedName>
        <fullName evidence="2">Putative TIM-barrel fold metal-dependent hydrolase</fullName>
    </submittedName>
</protein>
<accession>A0A7W5YB76</accession>
<organism evidence="2 3">
    <name type="scientific">Nonomuraea dietziae</name>
    <dbReference type="NCBI Taxonomy" id="65515"/>
    <lineage>
        <taxon>Bacteria</taxon>
        <taxon>Bacillati</taxon>
        <taxon>Actinomycetota</taxon>
        <taxon>Actinomycetes</taxon>
        <taxon>Streptosporangiales</taxon>
        <taxon>Streptosporangiaceae</taxon>
        <taxon>Nonomuraea</taxon>
    </lineage>
</organism>
<dbReference type="GO" id="GO:0016787">
    <property type="term" value="F:hydrolase activity"/>
    <property type="evidence" value="ECO:0007669"/>
    <property type="project" value="UniProtKB-KW"/>
</dbReference>
<evidence type="ECO:0000313" key="3">
    <source>
        <dbReference type="Proteomes" id="UP000579945"/>
    </source>
</evidence>
<dbReference type="RefSeq" id="WP_183649054.1">
    <property type="nucleotide sequence ID" value="NZ_BAAAXX010000095.1"/>
</dbReference>
<dbReference type="AlphaFoldDB" id="A0A7W5YB76"/>